<feature type="region of interest" description="Disordered" evidence="16">
    <location>
        <begin position="240"/>
        <end position="263"/>
    </location>
</feature>
<evidence type="ECO:0000256" key="15">
    <source>
        <dbReference type="ARBA" id="ARBA00031038"/>
    </source>
</evidence>
<evidence type="ECO:0000256" key="14">
    <source>
        <dbReference type="ARBA" id="ARBA00030984"/>
    </source>
</evidence>
<evidence type="ECO:0000256" key="11">
    <source>
        <dbReference type="ARBA" id="ARBA00023204"/>
    </source>
</evidence>
<evidence type="ECO:0000256" key="10">
    <source>
        <dbReference type="ARBA" id="ARBA00022853"/>
    </source>
</evidence>
<dbReference type="Proteomes" id="UP001157006">
    <property type="component" value="Chromosome 5"/>
</dbReference>
<keyword evidence="13" id="KW-0131">Cell cycle</keyword>
<dbReference type="Gene3D" id="3.40.50.410">
    <property type="entry name" value="von Willebrand factor, type A domain"/>
    <property type="match status" value="1"/>
</dbReference>
<proteinExistence type="inferred from homology"/>
<protein>
    <recommendedName>
        <fullName evidence="4">BRISC and BRCA1-A complex member 1</fullName>
    </recommendedName>
    <alternativeName>
        <fullName evidence="14">Mediator of RAP80 interactions and targeting subunit of 40 kDa</fullName>
    </alternativeName>
    <alternativeName>
        <fullName evidence="15">New component of the BRCA1-A complex</fullName>
    </alternativeName>
</protein>
<dbReference type="PANTHER" id="PTHR15660">
    <property type="entry name" value="BRISC AND BRCA1-A COMPLEX MEMBER 1"/>
    <property type="match status" value="1"/>
</dbReference>
<evidence type="ECO:0000256" key="1">
    <source>
        <dbReference type="ARBA" id="ARBA00004123"/>
    </source>
</evidence>
<keyword evidence="7" id="KW-0227">DNA damage</keyword>
<dbReference type="GO" id="GO:0070552">
    <property type="term" value="C:BRISC complex"/>
    <property type="evidence" value="ECO:0007669"/>
    <property type="project" value="InterPro"/>
</dbReference>
<dbReference type="PANTHER" id="PTHR15660:SF1">
    <property type="entry name" value="BRISC AND BRCA1-A COMPLEX MEMBER 1"/>
    <property type="match status" value="1"/>
</dbReference>
<evidence type="ECO:0000313" key="17">
    <source>
        <dbReference type="EMBL" id="CAI8611929.1"/>
    </source>
</evidence>
<evidence type="ECO:0000256" key="7">
    <source>
        <dbReference type="ARBA" id="ARBA00022763"/>
    </source>
</evidence>
<keyword evidence="6" id="KW-0132">Cell division</keyword>
<dbReference type="AlphaFoldDB" id="A0AAV1APE5"/>
<reference evidence="17 18" key="1">
    <citation type="submission" date="2023-01" db="EMBL/GenBank/DDBJ databases">
        <authorList>
            <person name="Kreplak J."/>
        </authorList>
    </citation>
    <scope>NUCLEOTIDE SEQUENCE [LARGE SCALE GENOMIC DNA]</scope>
</reference>
<dbReference type="GO" id="GO:0006281">
    <property type="term" value="P:DNA repair"/>
    <property type="evidence" value="ECO:0007669"/>
    <property type="project" value="UniProtKB-KW"/>
</dbReference>
<dbReference type="GO" id="GO:0051301">
    <property type="term" value="P:cell division"/>
    <property type="evidence" value="ECO:0007669"/>
    <property type="project" value="UniProtKB-KW"/>
</dbReference>
<keyword evidence="9" id="KW-0833">Ubl conjugation pathway</keyword>
<evidence type="ECO:0000256" key="4">
    <source>
        <dbReference type="ARBA" id="ARBA00019437"/>
    </source>
</evidence>
<comment type="subcellular location">
    <subcellularLocation>
        <location evidence="2">Cytoplasm</location>
    </subcellularLocation>
    <subcellularLocation>
        <location evidence="1">Nucleus</location>
    </subcellularLocation>
</comment>
<evidence type="ECO:0000256" key="8">
    <source>
        <dbReference type="ARBA" id="ARBA00022776"/>
    </source>
</evidence>
<evidence type="ECO:0000256" key="12">
    <source>
        <dbReference type="ARBA" id="ARBA00023242"/>
    </source>
</evidence>
<dbReference type="EMBL" id="OX451740">
    <property type="protein sequence ID" value="CAI8611929.1"/>
    <property type="molecule type" value="Genomic_DNA"/>
</dbReference>
<evidence type="ECO:0000256" key="13">
    <source>
        <dbReference type="ARBA" id="ARBA00023306"/>
    </source>
</evidence>
<dbReference type="GO" id="GO:0006325">
    <property type="term" value="P:chromatin organization"/>
    <property type="evidence" value="ECO:0007669"/>
    <property type="project" value="UniProtKB-KW"/>
</dbReference>
<organism evidence="17 18">
    <name type="scientific">Vicia faba</name>
    <name type="common">Broad bean</name>
    <name type="synonym">Faba vulgaris</name>
    <dbReference type="NCBI Taxonomy" id="3906"/>
    <lineage>
        <taxon>Eukaryota</taxon>
        <taxon>Viridiplantae</taxon>
        <taxon>Streptophyta</taxon>
        <taxon>Embryophyta</taxon>
        <taxon>Tracheophyta</taxon>
        <taxon>Spermatophyta</taxon>
        <taxon>Magnoliopsida</taxon>
        <taxon>eudicotyledons</taxon>
        <taxon>Gunneridae</taxon>
        <taxon>Pentapetalae</taxon>
        <taxon>rosids</taxon>
        <taxon>fabids</taxon>
        <taxon>Fabales</taxon>
        <taxon>Fabaceae</taxon>
        <taxon>Papilionoideae</taxon>
        <taxon>50 kb inversion clade</taxon>
        <taxon>NPAAA clade</taxon>
        <taxon>Hologalegina</taxon>
        <taxon>IRL clade</taxon>
        <taxon>Fabeae</taxon>
        <taxon>Vicia</taxon>
    </lineage>
</organism>
<keyword evidence="11" id="KW-0234">DNA repair</keyword>
<keyword evidence="8" id="KW-0498">Mitosis</keyword>
<keyword evidence="12" id="KW-0539">Nucleus</keyword>
<keyword evidence="5" id="KW-0963">Cytoplasm</keyword>
<dbReference type="InterPro" id="IPR036465">
    <property type="entry name" value="vWFA_dom_sf"/>
</dbReference>
<keyword evidence="18" id="KW-1185">Reference proteome</keyword>
<evidence type="ECO:0000256" key="16">
    <source>
        <dbReference type="SAM" id="MobiDB-lite"/>
    </source>
</evidence>
<evidence type="ECO:0000256" key="6">
    <source>
        <dbReference type="ARBA" id="ARBA00022618"/>
    </source>
</evidence>
<gene>
    <name evidence="17" type="ORF">VFH_V009320</name>
</gene>
<keyword evidence="10" id="KW-0156">Chromatin regulator</keyword>
<evidence type="ECO:0000256" key="9">
    <source>
        <dbReference type="ARBA" id="ARBA00022786"/>
    </source>
</evidence>
<dbReference type="CDD" id="cd21502">
    <property type="entry name" value="vWA_BABAM1"/>
    <property type="match status" value="1"/>
</dbReference>
<dbReference type="GO" id="GO:0005737">
    <property type="term" value="C:cytoplasm"/>
    <property type="evidence" value="ECO:0007669"/>
    <property type="project" value="UniProtKB-SubCell"/>
</dbReference>
<evidence type="ECO:0000256" key="3">
    <source>
        <dbReference type="ARBA" id="ARBA00010809"/>
    </source>
</evidence>
<evidence type="ECO:0000313" key="18">
    <source>
        <dbReference type="Proteomes" id="UP001157006"/>
    </source>
</evidence>
<accession>A0AAV1APE5</accession>
<dbReference type="GO" id="GO:0045739">
    <property type="term" value="P:positive regulation of DNA repair"/>
    <property type="evidence" value="ECO:0007669"/>
    <property type="project" value="InterPro"/>
</dbReference>
<sequence length="263" mass="29943">MEEQRVEGKANSSYNLEPLPISNEDILFCINIDPQSITRFDAIKQSILLFVNAKLTINPQHRFAFATLSNSVSSLMKEFSSEDESTIATVRGFSATTSTTQPDLITLFQLAAHEARKSCTQGRILRVILFYCRSTGRPQHQWPENQRLFTLDIMYLHDKPGPDSCPQEVYDTLVDTLEHVLQLIKQQLKAEATTTVNGGRVFREEEAASEARKVTRRRTYTSRPSSEPFILHHRREELPDGRGFTAMKMKRPAAPSWRKKGDA</sequence>
<name>A0AAV1APE5_VICFA</name>
<evidence type="ECO:0000256" key="5">
    <source>
        <dbReference type="ARBA" id="ARBA00022490"/>
    </source>
</evidence>
<evidence type="ECO:0000256" key="2">
    <source>
        <dbReference type="ARBA" id="ARBA00004496"/>
    </source>
</evidence>
<dbReference type="InterPro" id="IPR026126">
    <property type="entry name" value="BABAM1"/>
</dbReference>
<comment type="similarity">
    <text evidence="3">Belongs to the BABAM1 family.</text>
</comment>